<protein>
    <submittedName>
        <fullName evidence="8">Pyridine nucleotide-disulfide oxidoreductase</fullName>
    </submittedName>
</protein>
<dbReference type="InterPro" id="IPR023753">
    <property type="entry name" value="FAD/NAD-binding_dom"/>
</dbReference>
<dbReference type="PANTHER" id="PTHR43429:SF1">
    <property type="entry name" value="NAD(P)H SULFUR OXIDOREDUCTASE (COA-DEPENDENT)"/>
    <property type="match status" value="1"/>
</dbReference>
<dbReference type="SMART" id="SM00450">
    <property type="entry name" value="RHOD"/>
    <property type="match status" value="1"/>
</dbReference>
<keyword evidence="4" id="KW-0274">FAD</keyword>
<comment type="cofactor">
    <cofactor evidence="1">
        <name>FAD</name>
        <dbReference type="ChEBI" id="CHEBI:57692"/>
    </cofactor>
</comment>
<evidence type="ECO:0000313" key="8">
    <source>
        <dbReference type="EMBL" id="RJP18803.1"/>
    </source>
</evidence>
<comment type="caution">
    <text evidence="8">The sequence shown here is derived from an EMBL/GenBank/DDBJ whole genome shotgun (WGS) entry which is preliminary data.</text>
</comment>
<evidence type="ECO:0000256" key="6">
    <source>
        <dbReference type="ARBA" id="ARBA00023284"/>
    </source>
</evidence>
<dbReference type="InterPro" id="IPR001763">
    <property type="entry name" value="Rhodanese-like_dom"/>
</dbReference>
<evidence type="ECO:0000256" key="4">
    <source>
        <dbReference type="ARBA" id="ARBA00022827"/>
    </source>
</evidence>
<dbReference type="SUPFAM" id="SSF55424">
    <property type="entry name" value="FAD/NAD-linked reductases, dimerisation (C-terminal) domain"/>
    <property type="match status" value="1"/>
</dbReference>
<evidence type="ECO:0000256" key="2">
    <source>
        <dbReference type="ARBA" id="ARBA00009130"/>
    </source>
</evidence>
<sequence length="564" mass="60573">MKEARKIVIIGGVACGPKAAARARRRDPHAEITVIERGSLLSYAGCGIPYYIGGAIPEYDGLRKTQYGVVRDEQFFDSVKGIRVRTRTLAEAIDRKNKTVQIRNLQTESIEQLHYDKLVLATGASPARPPIEGLALDRVFFVHYPQDALRMRELIEGGEVDKAVLIGAGRISLEIAESLFAHAVDAVIVELEDCILPTMLDPEIAATVAGALRDEGVQVLVGEKVVRILANQDGQACGVVTGTREIPADMVVVATGVKPNVQLAAAAGLKIGSTGAISVNEYLQTNDPDIYAGGDCVECDSLVTGKKLYAPLGSTANRHGRVIGDNITGGKSVFPGVVGTSVMKAMGVNISSSGITERQARAMGYSLLTSVVPWMDRAHYFPGGKALLIKLVADAQSGRLLGGQIVGPGDVTKRVDVIATALSSRAKIEEVANLDLGYAPPYSTALDSIAHAANVLLNKRDGLAKTISAAELRARIERDEDFVLLDVREMNEVEKSRFENPRVCSLPLSRLRAAKDDIPSNKELICFCQLGMRSYEACRTLAGMGFDDVKFLEGGLRFWLEGGD</sequence>
<dbReference type="SUPFAM" id="SSF52821">
    <property type="entry name" value="Rhodanese/Cell cycle control phosphatase"/>
    <property type="match status" value="1"/>
</dbReference>
<dbReference type="InterPro" id="IPR036873">
    <property type="entry name" value="Rhodanese-like_dom_sf"/>
</dbReference>
<proteinExistence type="inferred from homology"/>
<dbReference type="PRINTS" id="PR00411">
    <property type="entry name" value="PNDRDTASEI"/>
</dbReference>
<feature type="domain" description="Rhodanese" evidence="7">
    <location>
        <begin position="478"/>
        <end position="561"/>
    </location>
</feature>
<keyword evidence="5" id="KW-0560">Oxidoreductase</keyword>
<evidence type="ECO:0000259" key="7">
    <source>
        <dbReference type="PROSITE" id="PS50206"/>
    </source>
</evidence>
<dbReference type="InterPro" id="IPR016156">
    <property type="entry name" value="FAD/NAD-linked_Rdtase_dimer_sf"/>
</dbReference>
<dbReference type="PRINTS" id="PR00368">
    <property type="entry name" value="FADPNR"/>
</dbReference>
<dbReference type="PANTHER" id="PTHR43429">
    <property type="entry name" value="PYRIDINE NUCLEOTIDE-DISULFIDE OXIDOREDUCTASE DOMAIN-CONTAINING"/>
    <property type="match status" value="1"/>
</dbReference>
<dbReference type="InterPro" id="IPR004099">
    <property type="entry name" value="Pyr_nucl-diS_OxRdtase_dimer"/>
</dbReference>
<comment type="similarity">
    <text evidence="2">Belongs to the class-III pyridine nucleotide-disulfide oxidoreductase family.</text>
</comment>
<organism evidence="8 9">
    <name type="scientific">Abyssobacteria bacterium (strain SURF_5)</name>
    <dbReference type="NCBI Taxonomy" id="2093360"/>
    <lineage>
        <taxon>Bacteria</taxon>
        <taxon>Pseudomonadati</taxon>
        <taxon>Candidatus Hydrogenedentota</taxon>
        <taxon>Candidatus Abyssobacteria</taxon>
    </lineage>
</organism>
<evidence type="ECO:0000256" key="3">
    <source>
        <dbReference type="ARBA" id="ARBA00022630"/>
    </source>
</evidence>
<reference evidence="8 9" key="1">
    <citation type="journal article" date="2017" name="ISME J.">
        <title>Energy and carbon metabolisms in a deep terrestrial subsurface fluid microbial community.</title>
        <authorList>
            <person name="Momper L."/>
            <person name="Jungbluth S.P."/>
            <person name="Lee M.D."/>
            <person name="Amend J.P."/>
        </authorList>
    </citation>
    <scope>NUCLEOTIDE SEQUENCE [LARGE SCALE GENOMIC DNA]</scope>
    <source>
        <strain evidence="8">SURF_5</strain>
    </source>
</reference>
<dbReference type="CDD" id="cd00158">
    <property type="entry name" value="RHOD"/>
    <property type="match status" value="1"/>
</dbReference>
<dbReference type="Gene3D" id="3.40.250.10">
    <property type="entry name" value="Rhodanese-like domain"/>
    <property type="match status" value="1"/>
</dbReference>
<keyword evidence="6" id="KW-0676">Redox-active center</keyword>
<dbReference type="InterPro" id="IPR036188">
    <property type="entry name" value="FAD/NAD-bd_sf"/>
</dbReference>
<dbReference type="Gene3D" id="3.50.50.60">
    <property type="entry name" value="FAD/NAD(P)-binding domain"/>
    <property type="match status" value="2"/>
</dbReference>
<evidence type="ECO:0000313" key="9">
    <source>
        <dbReference type="Proteomes" id="UP000265882"/>
    </source>
</evidence>
<dbReference type="EMBL" id="QZKU01000097">
    <property type="protein sequence ID" value="RJP18803.1"/>
    <property type="molecule type" value="Genomic_DNA"/>
</dbReference>
<evidence type="ECO:0000256" key="1">
    <source>
        <dbReference type="ARBA" id="ARBA00001974"/>
    </source>
</evidence>
<dbReference type="Pfam" id="PF02852">
    <property type="entry name" value="Pyr_redox_dim"/>
    <property type="match status" value="1"/>
</dbReference>
<dbReference type="GO" id="GO:0016491">
    <property type="term" value="F:oxidoreductase activity"/>
    <property type="evidence" value="ECO:0007669"/>
    <property type="project" value="UniProtKB-KW"/>
</dbReference>
<dbReference type="Pfam" id="PF00581">
    <property type="entry name" value="Rhodanese"/>
    <property type="match status" value="1"/>
</dbReference>
<evidence type="ECO:0000256" key="5">
    <source>
        <dbReference type="ARBA" id="ARBA00023002"/>
    </source>
</evidence>
<gene>
    <name evidence="8" type="ORF">C4520_13830</name>
</gene>
<dbReference type="PROSITE" id="PS50206">
    <property type="entry name" value="RHODANESE_3"/>
    <property type="match status" value="1"/>
</dbReference>
<keyword evidence="3" id="KW-0285">Flavoprotein</keyword>
<accession>A0A3A4NBX1</accession>
<dbReference type="InterPro" id="IPR050260">
    <property type="entry name" value="FAD-bd_OxRdtase"/>
</dbReference>
<name>A0A3A4NBX1_ABYX5</name>
<dbReference type="Pfam" id="PF07992">
    <property type="entry name" value="Pyr_redox_2"/>
    <property type="match status" value="1"/>
</dbReference>
<dbReference type="SUPFAM" id="SSF51905">
    <property type="entry name" value="FAD/NAD(P)-binding domain"/>
    <property type="match status" value="1"/>
</dbReference>
<dbReference type="AlphaFoldDB" id="A0A3A4NBX1"/>
<dbReference type="Proteomes" id="UP000265882">
    <property type="component" value="Unassembled WGS sequence"/>
</dbReference>